<evidence type="ECO:0000313" key="1">
    <source>
        <dbReference type="EMBL" id="PIS06429.1"/>
    </source>
</evidence>
<comment type="caution">
    <text evidence="1">The sequence shown here is derived from an EMBL/GenBank/DDBJ whole genome shotgun (WGS) entry which is preliminary data.</text>
</comment>
<organism evidence="1 2">
    <name type="scientific">Candidatus Buchananbacteria bacterium CG10_big_fil_rev_8_21_14_0_10_33_19</name>
    <dbReference type="NCBI Taxonomy" id="1974525"/>
    <lineage>
        <taxon>Bacteria</taxon>
        <taxon>Candidatus Buchananiibacteriota</taxon>
    </lineage>
</organism>
<name>A0A2H0W4Z2_9BACT</name>
<sequence>MSSIFEKLKTMTLSELQIIWEALLSQSWCSGDFYDERSGIAMDDWAEAVQSEISQRRTQVGSKNC</sequence>
<dbReference type="Proteomes" id="UP000229056">
    <property type="component" value="Unassembled WGS sequence"/>
</dbReference>
<dbReference type="AlphaFoldDB" id="A0A2H0W4Z2"/>
<reference evidence="2" key="1">
    <citation type="submission" date="2017-09" db="EMBL/GenBank/DDBJ databases">
        <title>Depth-based differentiation of microbial function through sediment-hosted aquifers and enrichment of novel symbionts in the deep terrestrial subsurface.</title>
        <authorList>
            <person name="Probst A.J."/>
            <person name="Ladd B."/>
            <person name="Jarett J.K."/>
            <person name="Geller-Mcgrath D.E."/>
            <person name="Sieber C.M.K."/>
            <person name="Emerson J.B."/>
            <person name="Anantharaman K."/>
            <person name="Thomas B.C."/>
            <person name="Malmstrom R."/>
            <person name="Stieglmeier M."/>
            <person name="Klingl A."/>
            <person name="Woyke T."/>
            <person name="Ryan C.M."/>
            <person name="Banfield J.F."/>
        </authorList>
    </citation>
    <scope>NUCLEOTIDE SEQUENCE [LARGE SCALE GENOMIC DNA]</scope>
</reference>
<protein>
    <submittedName>
        <fullName evidence="1">Uncharacterized protein</fullName>
    </submittedName>
</protein>
<dbReference type="EMBL" id="PEZY01000004">
    <property type="protein sequence ID" value="PIS06429.1"/>
    <property type="molecule type" value="Genomic_DNA"/>
</dbReference>
<evidence type="ECO:0000313" key="2">
    <source>
        <dbReference type="Proteomes" id="UP000229056"/>
    </source>
</evidence>
<gene>
    <name evidence="1" type="ORF">COT80_00600</name>
</gene>
<proteinExistence type="predicted"/>
<accession>A0A2H0W4Z2</accession>